<dbReference type="InterPro" id="IPR003439">
    <property type="entry name" value="ABC_transporter-like_ATP-bd"/>
</dbReference>
<evidence type="ECO:0000256" key="5">
    <source>
        <dbReference type="ARBA" id="ARBA00022741"/>
    </source>
</evidence>
<sequence length="279" mass="29677">MIEFNEFSFRYREGAEPVVRDITLSIPDGCFVGITGAAGSGKSTLTYAINGIIPHCYPGDFYGSVTVEGCDTVDTSLTDLSRLVGSVCQDIDSQMVSTVVEDEILYGLENFAVPREEIPARVDEALASMGIADLRDRTIDSLSGGQKQKVAVASVLALHPKVLVLDEPTAELDPASSVTVFDLLARYAREHGTTVVVVEQKIALLSDYADMLVIVDEGRIRFADTPDAVLAHSEELLALGVNVPRSTTLMNALSAQGLYAGPTVRNVAGAAAALKEVLA</sequence>
<dbReference type="GO" id="GO:0005524">
    <property type="term" value="F:ATP binding"/>
    <property type="evidence" value="ECO:0007669"/>
    <property type="project" value="UniProtKB-KW"/>
</dbReference>
<proteinExistence type="inferred from homology"/>
<dbReference type="Proteomes" id="UP000253805">
    <property type="component" value="Unassembled WGS sequence"/>
</dbReference>
<name>A0A369P125_9ACTN</name>
<dbReference type="PROSITE" id="PS50893">
    <property type="entry name" value="ABC_TRANSPORTER_2"/>
    <property type="match status" value="1"/>
</dbReference>
<dbReference type="GO" id="GO:0043190">
    <property type="term" value="C:ATP-binding cassette (ABC) transporter complex"/>
    <property type="evidence" value="ECO:0007669"/>
    <property type="project" value="TreeGrafter"/>
</dbReference>
<gene>
    <name evidence="10" type="ORF">C1850_07040</name>
</gene>
<dbReference type="EMBL" id="PPUT01000016">
    <property type="protein sequence ID" value="RDC43968.1"/>
    <property type="molecule type" value="Genomic_DNA"/>
</dbReference>
<keyword evidence="5" id="KW-0547">Nucleotide-binding</keyword>
<dbReference type="PANTHER" id="PTHR43553">
    <property type="entry name" value="HEAVY METAL TRANSPORTER"/>
    <property type="match status" value="1"/>
</dbReference>
<comment type="similarity">
    <text evidence="2">Belongs to the ABC transporter superfamily.</text>
</comment>
<keyword evidence="7" id="KW-1278">Translocase</keyword>
<evidence type="ECO:0000256" key="4">
    <source>
        <dbReference type="ARBA" id="ARBA00022475"/>
    </source>
</evidence>
<accession>A0A369P125</accession>
<reference evidence="10 11" key="1">
    <citation type="journal article" date="2018" name="Elife">
        <title>Discovery and characterization of a prevalent human gut bacterial enzyme sufficient for the inactivation of a family of plant toxins.</title>
        <authorList>
            <person name="Koppel N."/>
            <person name="Bisanz J.E."/>
            <person name="Pandelia M.E."/>
            <person name="Turnbaugh P.J."/>
            <person name="Balskus E.P."/>
        </authorList>
    </citation>
    <scope>NUCLEOTIDE SEQUENCE [LARGE SCALE GENOMIC DNA]</scope>
    <source>
        <strain evidence="10 11">OB21 GAM 11</strain>
    </source>
</reference>
<protein>
    <submittedName>
        <fullName evidence="10">Energy-coupling factor ABC transporter ATP-binding protein</fullName>
    </submittedName>
</protein>
<evidence type="ECO:0000313" key="10">
    <source>
        <dbReference type="EMBL" id="RDC43968.1"/>
    </source>
</evidence>
<dbReference type="SMART" id="SM00382">
    <property type="entry name" value="AAA"/>
    <property type="match status" value="1"/>
</dbReference>
<organism evidence="10 11">
    <name type="scientific">Adlercreutzia equolifaciens subsp. celatus</name>
    <dbReference type="NCBI Taxonomy" id="394340"/>
    <lineage>
        <taxon>Bacteria</taxon>
        <taxon>Bacillati</taxon>
        <taxon>Actinomycetota</taxon>
        <taxon>Coriobacteriia</taxon>
        <taxon>Eggerthellales</taxon>
        <taxon>Eggerthellaceae</taxon>
        <taxon>Adlercreutzia</taxon>
    </lineage>
</organism>
<evidence type="ECO:0000256" key="1">
    <source>
        <dbReference type="ARBA" id="ARBA00004236"/>
    </source>
</evidence>
<dbReference type="GO" id="GO:0042626">
    <property type="term" value="F:ATPase-coupled transmembrane transporter activity"/>
    <property type="evidence" value="ECO:0007669"/>
    <property type="project" value="TreeGrafter"/>
</dbReference>
<dbReference type="InterPro" id="IPR003593">
    <property type="entry name" value="AAA+_ATPase"/>
</dbReference>
<evidence type="ECO:0000259" key="9">
    <source>
        <dbReference type="PROSITE" id="PS50893"/>
    </source>
</evidence>
<evidence type="ECO:0000256" key="2">
    <source>
        <dbReference type="ARBA" id="ARBA00005417"/>
    </source>
</evidence>
<dbReference type="GO" id="GO:0016887">
    <property type="term" value="F:ATP hydrolysis activity"/>
    <property type="evidence" value="ECO:0007669"/>
    <property type="project" value="InterPro"/>
</dbReference>
<dbReference type="CDD" id="cd03225">
    <property type="entry name" value="ABC_cobalt_CbiO_domain1"/>
    <property type="match status" value="1"/>
</dbReference>
<keyword evidence="6 10" id="KW-0067">ATP-binding</keyword>
<feature type="domain" description="ABC transporter" evidence="9">
    <location>
        <begin position="2"/>
        <end position="242"/>
    </location>
</feature>
<dbReference type="InterPro" id="IPR050095">
    <property type="entry name" value="ECF_ABC_transporter_ATP-bd"/>
</dbReference>
<dbReference type="InterPro" id="IPR015856">
    <property type="entry name" value="ABC_transpr_CbiO/EcfA_su"/>
</dbReference>
<keyword evidence="3" id="KW-0813">Transport</keyword>
<dbReference type="InterPro" id="IPR027417">
    <property type="entry name" value="P-loop_NTPase"/>
</dbReference>
<dbReference type="Pfam" id="PF00005">
    <property type="entry name" value="ABC_tran"/>
    <property type="match status" value="1"/>
</dbReference>
<evidence type="ECO:0000256" key="8">
    <source>
        <dbReference type="ARBA" id="ARBA00023136"/>
    </source>
</evidence>
<dbReference type="SUPFAM" id="SSF52540">
    <property type="entry name" value="P-loop containing nucleoside triphosphate hydrolases"/>
    <property type="match status" value="1"/>
</dbReference>
<comment type="caution">
    <text evidence="10">The sequence shown here is derived from an EMBL/GenBank/DDBJ whole genome shotgun (WGS) entry which is preliminary data.</text>
</comment>
<comment type="subcellular location">
    <subcellularLocation>
        <location evidence="1">Cell membrane</location>
    </subcellularLocation>
</comment>
<dbReference type="InterPro" id="IPR017871">
    <property type="entry name" value="ABC_transporter-like_CS"/>
</dbReference>
<dbReference type="PROSITE" id="PS00211">
    <property type="entry name" value="ABC_TRANSPORTER_1"/>
    <property type="match status" value="1"/>
</dbReference>
<keyword evidence="4" id="KW-1003">Cell membrane</keyword>
<evidence type="ECO:0000256" key="7">
    <source>
        <dbReference type="ARBA" id="ARBA00022967"/>
    </source>
</evidence>
<dbReference type="AlphaFoldDB" id="A0A369P125"/>
<evidence type="ECO:0000256" key="3">
    <source>
        <dbReference type="ARBA" id="ARBA00022448"/>
    </source>
</evidence>
<evidence type="ECO:0000256" key="6">
    <source>
        <dbReference type="ARBA" id="ARBA00022840"/>
    </source>
</evidence>
<dbReference type="RefSeq" id="WP_114549148.1">
    <property type="nucleotide sequence ID" value="NZ_DBGDPA010000051.1"/>
</dbReference>
<dbReference type="FunFam" id="3.40.50.300:FF:000224">
    <property type="entry name" value="Energy-coupling factor transporter ATP-binding protein EcfA"/>
    <property type="match status" value="1"/>
</dbReference>
<dbReference type="Gene3D" id="3.40.50.300">
    <property type="entry name" value="P-loop containing nucleotide triphosphate hydrolases"/>
    <property type="match status" value="1"/>
</dbReference>
<evidence type="ECO:0000313" key="11">
    <source>
        <dbReference type="Proteomes" id="UP000253805"/>
    </source>
</evidence>
<keyword evidence="8" id="KW-0472">Membrane</keyword>